<dbReference type="OrthoDB" id="2964549at2"/>
<dbReference type="EMBL" id="JPVP01000058">
    <property type="protein sequence ID" value="KGR83407.1"/>
    <property type="molecule type" value="Genomic_DNA"/>
</dbReference>
<reference evidence="1 2" key="1">
    <citation type="submission" date="2014-02" db="EMBL/GenBank/DDBJ databases">
        <title>Draft genome sequence of Lysinibacillus odysseyi NBRC 100172.</title>
        <authorList>
            <person name="Zhang F."/>
            <person name="Wang G."/>
            <person name="Zhang L."/>
        </authorList>
    </citation>
    <scope>NUCLEOTIDE SEQUENCE [LARGE SCALE GENOMIC DNA]</scope>
    <source>
        <strain evidence="1 2">NBRC 100172</strain>
    </source>
</reference>
<dbReference type="eggNOG" id="ENOG5032XDX">
    <property type="taxonomic scope" value="Bacteria"/>
</dbReference>
<sequence>MTQTMQWQVNETFTFPNDFGCVKDVKLINVQPNWECEQLSEELLIQGIYHIMARVEFDRKKHAHSEMGTLIEHVDLLDNEGYFEYALPFRMELPKMEVKNLRVKDIQTTCGDAFDIAWQVMCVYDEITTTNITDHEKIFIEKAAESSEKSIQVIHNEKVLEDVMESSVKEIIEVSAEKIVEKVADAVVEEAAKETIQEIAEEIAIEITEEIADKIAVNMVDEVEELIEERVEEYIDESRPESTEFLFHLEDGYRKETFALNKVRNQ</sequence>
<name>A0A0A3J8P5_9BACI</name>
<proteinExistence type="predicted"/>
<keyword evidence="2" id="KW-1185">Reference proteome</keyword>
<dbReference type="AlphaFoldDB" id="A0A0A3J8P5"/>
<evidence type="ECO:0000313" key="2">
    <source>
        <dbReference type="Proteomes" id="UP000030437"/>
    </source>
</evidence>
<accession>A0A0A3J8P5</accession>
<dbReference type="STRING" id="1220589.CD32_16380"/>
<organism evidence="1 2">
    <name type="scientific">Lysinibacillus odysseyi 34hs-1 = NBRC 100172</name>
    <dbReference type="NCBI Taxonomy" id="1220589"/>
    <lineage>
        <taxon>Bacteria</taxon>
        <taxon>Bacillati</taxon>
        <taxon>Bacillota</taxon>
        <taxon>Bacilli</taxon>
        <taxon>Bacillales</taxon>
        <taxon>Bacillaceae</taxon>
        <taxon>Lysinibacillus</taxon>
    </lineage>
</organism>
<protein>
    <submittedName>
        <fullName evidence="1">Uncharacterized protein</fullName>
    </submittedName>
</protein>
<evidence type="ECO:0000313" key="1">
    <source>
        <dbReference type="EMBL" id="KGR83407.1"/>
    </source>
</evidence>
<gene>
    <name evidence="1" type="ORF">CD32_16380</name>
</gene>
<dbReference type="Proteomes" id="UP000030437">
    <property type="component" value="Unassembled WGS sequence"/>
</dbReference>
<comment type="caution">
    <text evidence="1">The sequence shown here is derived from an EMBL/GenBank/DDBJ whole genome shotgun (WGS) entry which is preliminary data.</text>
</comment>
<dbReference type="RefSeq" id="WP_052124923.1">
    <property type="nucleotide sequence ID" value="NZ_AVCX01000003.1"/>
</dbReference>